<dbReference type="AlphaFoldDB" id="A0A6J4V4B5"/>
<dbReference type="InterPro" id="IPR009725">
    <property type="entry name" value="3_dmu_93_MTrfase"/>
</dbReference>
<dbReference type="PIRSF" id="PIRSF021700">
    <property type="entry name" value="3_dmu_93_MTrfase"/>
    <property type="match status" value="1"/>
</dbReference>
<protein>
    <submittedName>
        <fullName evidence="2">3-demethylubiquinone-9 3-methyltransferase</fullName>
    </submittedName>
</protein>
<dbReference type="EMBL" id="CADCWG010000198">
    <property type="protein sequence ID" value="CAA9565032.1"/>
    <property type="molecule type" value="Genomic_DNA"/>
</dbReference>
<keyword evidence="2" id="KW-0808">Transferase</keyword>
<dbReference type="InterPro" id="IPR028973">
    <property type="entry name" value="PhnB-like"/>
</dbReference>
<accession>A0A6J4V4B5</accession>
<dbReference type="GO" id="GO:0008168">
    <property type="term" value="F:methyltransferase activity"/>
    <property type="evidence" value="ECO:0007669"/>
    <property type="project" value="UniProtKB-KW"/>
</dbReference>
<reference evidence="2" key="1">
    <citation type="submission" date="2020-02" db="EMBL/GenBank/DDBJ databases">
        <authorList>
            <person name="Meier V. D."/>
        </authorList>
    </citation>
    <scope>NUCLEOTIDE SEQUENCE</scope>
    <source>
        <strain evidence="2">AVDCRST_MAG49</strain>
    </source>
</reference>
<name>A0A6J4V4B5_9BACT</name>
<keyword evidence="2" id="KW-0830">Ubiquinone</keyword>
<feature type="domain" description="PhnB-like" evidence="1">
    <location>
        <begin position="5"/>
        <end position="117"/>
    </location>
</feature>
<dbReference type="PANTHER" id="PTHR33990">
    <property type="entry name" value="PROTEIN YJDN-RELATED"/>
    <property type="match status" value="1"/>
</dbReference>
<dbReference type="SUPFAM" id="SSF54593">
    <property type="entry name" value="Glyoxalase/Bleomycin resistance protein/Dihydroxybiphenyl dioxygenase"/>
    <property type="match status" value="1"/>
</dbReference>
<evidence type="ECO:0000313" key="2">
    <source>
        <dbReference type="EMBL" id="CAA9565032.1"/>
    </source>
</evidence>
<dbReference type="Gene3D" id="3.10.180.10">
    <property type="entry name" value="2,3-Dihydroxybiphenyl 1,2-Dioxygenase, domain 1"/>
    <property type="match status" value="1"/>
</dbReference>
<dbReference type="GO" id="GO:0032259">
    <property type="term" value="P:methylation"/>
    <property type="evidence" value="ECO:0007669"/>
    <property type="project" value="UniProtKB-KW"/>
</dbReference>
<dbReference type="InterPro" id="IPR029068">
    <property type="entry name" value="Glyas_Bleomycin-R_OHBP_Dase"/>
</dbReference>
<dbReference type="CDD" id="cd06588">
    <property type="entry name" value="PhnB_like"/>
    <property type="match status" value="1"/>
</dbReference>
<keyword evidence="2" id="KW-0489">Methyltransferase</keyword>
<evidence type="ECO:0000259" key="1">
    <source>
        <dbReference type="Pfam" id="PF06983"/>
    </source>
</evidence>
<sequence length="157" mass="17563">MTQPIAPCLWFDGNAEEAANYYVSVFKGSRILHIDRFSDVGPDPDAPVVFIEFELNGQAFQAINGGPEFSFSEAVSFSVPCADQGEVDYYWDTLTEGGKPGPCGWLKDRYGVSWQIVPTVLNDLLRDADRERAGQVMRRMLQMTKLDVAELQAAYEQ</sequence>
<dbReference type="PANTHER" id="PTHR33990:SF2">
    <property type="entry name" value="PHNB-LIKE DOMAIN-CONTAINING PROTEIN"/>
    <property type="match status" value="1"/>
</dbReference>
<proteinExistence type="predicted"/>
<dbReference type="Pfam" id="PF06983">
    <property type="entry name" value="3-dmu-9_3-mt"/>
    <property type="match status" value="1"/>
</dbReference>
<organism evidence="2">
    <name type="scientific">uncultured Thermomicrobiales bacterium</name>
    <dbReference type="NCBI Taxonomy" id="1645740"/>
    <lineage>
        <taxon>Bacteria</taxon>
        <taxon>Pseudomonadati</taxon>
        <taxon>Thermomicrobiota</taxon>
        <taxon>Thermomicrobia</taxon>
        <taxon>Thermomicrobiales</taxon>
        <taxon>environmental samples</taxon>
    </lineage>
</organism>
<gene>
    <name evidence="2" type="ORF">AVDCRST_MAG49-2833</name>
</gene>